<name>A0ABV7D862_9PROT</name>
<evidence type="ECO:0000256" key="1">
    <source>
        <dbReference type="ARBA" id="ARBA00023015"/>
    </source>
</evidence>
<proteinExistence type="predicted"/>
<feature type="domain" description="HTH gntR-type" evidence="4">
    <location>
        <begin position="17"/>
        <end position="84"/>
    </location>
</feature>
<dbReference type="SUPFAM" id="SSF46785">
    <property type="entry name" value="Winged helix' DNA-binding domain"/>
    <property type="match status" value="1"/>
</dbReference>
<accession>A0ABV7D862</accession>
<dbReference type="Pfam" id="PF00392">
    <property type="entry name" value="GntR"/>
    <property type="match status" value="1"/>
</dbReference>
<dbReference type="Gene3D" id="1.20.120.530">
    <property type="entry name" value="GntR ligand-binding domain-like"/>
    <property type="match status" value="1"/>
</dbReference>
<gene>
    <name evidence="5" type="ORF">ACFOKA_13245</name>
</gene>
<evidence type="ECO:0000313" key="5">
    <source>
        <dbReference type="EMBL" id="MFC3052874.1"/>
    </source>
</evidence>
<dbReference type="PRINTS" id="PR00035">
    <property type="entry name" value="HTHGNTR"/>
</dbReference>
<keyword evidence="3" id="KW-0804">Transcription</keyword>
<evidence type="ECO:0000313" key="6">
    <source>
        <dbReference type="Proteomes" id="UP001595444"/>
    </source>
</evidence>
<dbReference type="InterPro" id="IPR000524">
    <property type="entry name" value="Tscrpt_reg_HTH_GntR"/>
</dbReference>
<dbReference type="RefSeq" id="WP_194213489.1">
    <property type="nucleotide sequence ID" value="NZ_CP061205.1"/>
</dbReference>
<dbReference type="Proteomes" id="UP001595444">
    <property type="component" value="Unassembled WGS sequence"/>
</dbReference>
<comment type="caution">
    <text evidence="5">The sequence shown here is derived from an EMBL/GenBank/DDBJ whole genome shotgun (WGS) entry which is preliminary data.</text>
</comment>
<dbReference type="SMART" id="SM00345">
    <property type="entry name" value="HTH_GNTR"/>
    <property type="match status" value="1"/>
</dbReference>
<dbReference type="InterPro" id="IPR011711">
    <property type="entry name" value="GntR_C"/>
</dbReference>
<organism evidence="5 6">
    <name type="scientific">Kordiimonas pumila</name>
    <dbReference type="NCBI Taxonomy" id="2161677"/>
    <lineage>
        <taxon>Bacteria</taxon>
        <taxon>Pseudomonadati</taxon>
        <taxon>Pseudomonadota</taxon>
        <taxon>Alphaproteobacteria</taxon>
        <taxon>Kordiimonadales</taxon>
        <taxon>Kordiimonadaceae</taxon>
        <taxon>Kordiimonas</taxon>
    </lineage>
</organism>
<evidence type="ECO:0000259" key="4">
    <source>
        <dbReference type="PROSITE" id="PS50949"/>
    </source>
</evidence>
<dbReference type="InterPro" id="IPR036390">
    <property type="entry name" value="WH_DNA-bd_sf"/>
</dbReference>
<dbReference type="PROSITE" id="PS50949">
    <property type="entry name" value="HTH_GNTR"/>
    <property type="match status" value="1"/>
</dbReference>
<dbReference type="Gene3D" id="1.10.10.10">
    <property type="entry name" value="Winged helix-like DNA-binding domain superfamily/Winged helix DNA-binding domain"/>
    <property type="match status" value="1"/>
</dbReference>
<dbReference type="PANTHER" id="PTHR43537:SF45">
    <property type="entry name" value="GNTR FAMILY REGULATORY PROTEIN"/>
    <property type="match status" value="1"/>
</dbReference>
<dbReference type="Pfam" id="PF07729">
    <property type="entry name" value="FCD"/>
    <property type="match status" value="1"/>
</dbReference>
<dbReference type="InterPro" id="IPR036388">
    <property type="entry name" value="WH-like_DNA-bd_sf"/>
</dbReference>
<reference evidence="6" key="1">
    <citation type="journal article" date="2019" name="Int. J. Syst. Evol. Microbiol.">
        <title>The Global Catalogue of Microorganisms (GCM) 10K type strain sequencing project: providing services to taxonomists for standard genome sequencing and annotation.</title>
        <authorList>
            <consortium name="The Broad Institute Genomics Platform"/>
            <consortium name="The Broad Institute Genome Sequencing Center for Infectious Disease"/>
            <person name="Wu L."/>
            <person name="Ma J."/>
        </authorList>
    </citation>
    <scope>NUCLEOTIDE SEQUENCE [LARGE SCALE GENOMIC DNA]</scope>
    <source>
        <strain evidence="6">KCTC 62164</strain>
    </source>
</reference>
<evidence type="ECO:0000256" key="3">
    <source>
        <dbReference type="ARBA" id="ARBA00023163"/>
    </source>
</evidence>
<keyword evidence="6" id="KW-1185">Reference proteome</keyword>
<dbReference type="PANTHER" id="PTHR43537">
    <property type="entry name" value="TRANSCRIPTIONAL REGULATOR, GNTR FAMILY"/>
    <property type="match status" value="1"/>
</dbReference>
<dbReference type="EMBL" id="JBHRSL010000010">
    <property type="protein sequence ID" value="MFC3052874.1"/>
    <property type="molecule type" value="Genomic_DNA"/>
</dbReference>
<keyword evidence="2" id="KW-0238">DNA-binding</keyword>
<keyword evidence="1" id="KW-0805">Transcription regulation</keyword>
<dbReference type="InterPro" id="IPR008920">
    <property type="entry name" value="TF_FadR/GntR_C"/>
</dbReference>
<dbReference type="SUPFAM" id="SSF48008">
    <property type="entry name" value="GntR ligand-binding domain-like"/>
    <property type="match status" value="1"/>
</dbReference>
<evidence type="ECO:0000256" key="2">
    <source>
        <dbReference type="ARBA" id="ARBA00023125"/>
    </source>
</evidence>
<protein>
    <submittedName>
        <fullName evidence="5">GntR family transcriptional regulator</fullName>
    </submittedName>
</protein>
<dbReference type="SMART" id="SM00895">
    <property type="entry name" value="FCD"/>
    <property type="match status" value="1"/>
</dbReference>
<sequence length="252" mass="28052">MKLDSNLITPLEKTDGRRAVVEIHDIIRDLILSGRLAPNTVLSQVELSRLLGVSRTPVREALRMLQEGGLVGAEPNFRNRVLGFDPKDIEALYMKRIMMESLGVVLTTQRMTDKHVAELSALLEALEGDESHSSFTTWIELHRRLHSLVVAEAGAAFVADLEALELRSERYQSAYKGAHFPGWWQRGEVEHREIFEAMAARDASKAAELAARHLARTALELLAALAPEYDTSRIRESLRFALTAAAAMGEKA</sequence>
<dbReference type="CDD" id="cd07377">
    <property type="entry name" value="WHTH_GntR"/>
    <property type="match status" value="1"/>
</dbReference>